<keyword evidence="1" id="KW-0547">Nucleotide-binding</keyword>
<dbReference type="PANTHER" id="PTHR14187">
    <property type="entry name" value="ALPHA KINASE/ELONGATION FACTOR 2 KINASE"/>
    <property type="match status" value="1"/>
</dbReference>
<dbReference type="Pfam" id="PF00012">
    <property type="entry name" value="HSP70"/>
    <property type="match status" value="1"/>
</dbReference>
<dbReference type="SUPFAM" id="SSF53067">
    <property type="entry name" value="Actin-like ATPase domain"/>
    <property type="match status" value="2"/>
</dbReference>
<dbReference type="GO" id="GO:0140662">
    <property type="term" value="F:ATP-dependent protein folding chaperone"/>
    <property type="evidence" value="ECO:0007669"/>
    <property type="project" value="InterPro"/>
</dbReference>
<gene>
    <name evidence="3" type="ORF">CDV36_013591</name>
</gene>
<dbReference type="InterPro" id="IPR013126">
    <property type="entry name" value="Hsp_70_fam"/>
</dbReference>
<dbReference type="PRINTS" id="PR00301">
    <property type="entry name" value="HEATSHOCK70"/>
</dbReference>
<sequence>MAANQPTDDVIIIGIDFGTTYSGVSWAYSREPEEIELVTSWDAELHHCSDVEKAPTTLMYGDDDNTTWGYSVPADKDALKWFKLLLLDEDDIPCALSASTQLDKAQRLQEATNKDPVEIIACFLRKLWNHAIDSIKRSIGAELLKRSKFHVVITLPAIWPPYAQKRMKQAATLSGILDSRSCGATTLRFISEPEAAALATPGDNIVVCDAGGGTVDLISYVIESTDPFTVKECLCGGVFLDENFVKLIKSKVSHESWDLVSKAEEIKFLNDGWEHGIKPQFANQQRTWLVDLPDACSDTTSTSRKLKRRRTLELSSDEILSVFSPIVNKIEALVRRQSNAIVMKYSRPPKHIILVGGFGRSRYLFNHLQTKFESTVLQSRGSKPWTAICRGAVVHGLSKHNLCPQLGIKVEARIARMSYGVSCHDKFDRSKHREEDKFWAEDRYEYRADNQIRWFLKEGDDVTTKQPVRHNFFKLYSGPLGEISDSIKSSLASPPPRQVDYTVERLCTIKWNKHVSFESLPTYTNAIGKVYHMLQYTVEMTCEDGTVDFAVYHDEKRVGAQNVEVEFD</sequence>
<evidence type="ECO:0000256" key="1">
    <source>
        <dbReference type="ARBA" id="ARBA00022741"/>
    </source>
</evidence>
<reference evidence="3 4" key="1">
    <citation type="submission" date="2017-06" db="EMBL/GenBank/DDBJ databases">
        <title>Comparative genomic analysis of Ambrosia Fusariam Clade fungi.</title>
        <authorList>
            <person name="Stajich J.E."/>
            <person name="Carrillo J."/>
            <person name="Kijimoto T."/>
            <person name="Eskalen A."/>
            <person name="O'Donnell K."/>
            <person name="Kasson M."/>
        </authorList>
    </citation>
    <scope>NUCLEOTIDE SEQUENCE [LARGE SCALE GENOMIC DNA]</scope>
    <source>
        <strain evidence="3">UCR3666</strain>
    </source>
</reference>
<dbReference type="AlphaFoldDB" id="A0A3M2RNB7"/>
<name>A0A3M2RNB7_9HYPO</name>
<dbReference type="EMBL" id="NKUJ01000386">
    <property type="protein sequence ID" value="RMJ06808.1"/>
    <property type="molecule type" value="Genomic_DNA"/>
</dbReference>
<dbReference type="Gene3D" id="3.30.420.40">
    <property type="match status" value="1"/>
</dbReference>
<proteinExistence type="predicted"/>
<dbReference type="GO" id="GO:0005524">
    <property type="term" value="F:ATP binding"/>
    <property type="evidence" value="ECO:0007669"/>
    <property type="project" value="UniProtKB-KW"/>
</dbReference>
<organism evidence="3 4">
    <name type="scientific">Fusarium kuroshium</name>
    <dbReference type="NCBI Taxonomy" id="2010991"/>
    <lineage>
        <taxon>Eukaryota</taxon>
        <taxon>Fungi</taxon>
        <taxon>Dikarya</taxon>
        <taxon>Ascomycota</taxon>
        <taxon>Pezizomycotina</taxon>
        <taxon>Sordariomycetes</taxon>
        <taxon>Hypocreomycetidae</taxon>
        <taxon>Hypocreales</taxon>
        <taxon>Nectriaceae</taxon>
        <taxon>Fusarium</taxon>
        <taxon>Fusarium solani species complex</taxon>
    </lineage>
</organism>
<evidence type="ECO:0008006" key="5">
    <source>
        <dbReference type="Google" id="ProtNLM"/>
    </source>
</evidence>
<evidence type="ECO:0000313" key="3">
    <source>
        <dbReference type="EMBL" id="RMJ06808.1"/>
    </source>
</evidence>
<dbReference type="Proteomes" id="UP000277212">
    <property type="component" value="Unassembled WGS sequence"/>
</dbReference>
<protein>
    <recommendedName>
        <fullName evidence="5">Hsp70 protein</fullName>
    </recommendedName>
</protein>
<dbReference type="STRING" id="2010991.A0A3M2RNB7"/>
<dbReference type="InterPro" id="IPR043129">
    <property type="entry name" value="ATPase_NBD"/>
</dbReference>
<comment type="caution">
    <text evidence="3">The sequence shown here is derived from an EMBL/GenBank/DDBJ whole genome shotgun (WGS) entry which is preliminary data.</text>
</comment>
<evidence type="ECO:0000256" key="2">
    <source>
        <dbReference type="ARBA" id="ARBA00022840"/>
    </source>
</evidence>
<dbReference type="PANTHER" id="PTHR14187:SF5">
    <property type="entry name" value="HEAT SHOCK 70 KDA PROTEIN 12A"/>
    <property type="match status" value="1"/>
</dbReference>
<evidence type="ECO:0000313" key="4">
    <source>
        <dbReference type="Proteomes" id="UP000277212"/>
    </source>
</evidence>
<dbReference type="OrthoDB" id="2963168at2759"/>
<accession>A0A3M2RNB7</accession>
<keyword evidence="4" id="KW-1185">Reference proteome</keyword>
<dbReference type="CDD" id="cd10170">
    <property type="entry name" value="ASKHA_NBD_HSP70"/>
    <property type="match status" value="1"/>
</dbReference>
<keyword evidence="2" id="KW-0067">ATP-binding</keyword>